<protein>
    <recommendedName>
        <fullName evidence="3">DNA/RNA non-specific endonuclease domain-containing protein</fullName>
    </recommendedName>
</protein>
<dbReference type="Proteomes" id="UP000488295">
    <property type="component" value="Unassembled WGS sequence"/>
</dbReference>
<accession>A0A9X4XBD6</accession>
<evidence type="ECO:0000313" key="1">
    <source>
        <dbReference type="EMBL" id="MTE02793.1"/>
    </source>
</evidence>
<gene>
    <name evidence="1" type="ORF">GJU95_03235</name>
</gene>
<evidence type="ECO:0000313" key="2">
    <source>
        <dbReference type="Proteomes" id="UP000488295"/>
    </source>
</evidence>
<proteinExistence type="predicted"/>
<name>A0A9X4XBD6_LACJH</name>
<dbReference type="AlphaFoldDB" id="A0A9X4XBD6"/>
<organism evidence="1 2">
    <name type="scientific">Lactobacillus johnsonii</name>
    <dbReference type="NCBI Taxonomy" id="33959"/>
    <lineage>
        <taxon>Bacteria</taxon>
        <taxon>Bacillati</taxon>
        <taxon>Bacillota</taxon>
        <taxon>Bacilli</taxon>
        <taxon>Lactobacillales</taxon>
        <taxon>Lactobacillaceae</taxon>
        <taxon>Lactobacillus</taxon>
    </lineage>
</organism>
<sequence length="292" mass="34479">MKFSELIKNLDFITKYGEIKEYQDEFFYTINPQNSDLMQEIKSKVSEKKPMFPYLSNGENLSKVKRPIKWDVLLSNNCQERLTEDLIGRVYPGNTDPKLPFLDKGHLVAREFQKYICKRNKPIDNFFYKNVSSNIAYQFCDKNRGNGKKRGQHQFEQAVMNCFQKANDKDSESKKVLVYYEIEPIFLNFDNKMSSLNSDDRIPIGTRIFAFRGTDTSDQVNNFIRQSKKKDEFKITLPYHIFIPNYIEDYDAEKDLDISKIREKFEDFYAGDEQAKCSLSKWYSNQNTVNTK</sequence>
<evidence type="ECO:0008006" key="3">
    <source>
        <dbReference type="Google" id="ProtNLM"/>
    </source>
</evidence>
<dbReference type="EMBL" id="WKKC01000008">
    <property type="protein sequence ID" value="MTE02793.1"/>
    <property type="molecule type" value="Genomic_DNA"/>
</dbReference>
<reference evidence="1 2" key="1">
    <citation type="submission" date="2019-11" db="EMBL/GenBank/DDBJ databases">
        <title>Gastrointestinal microbiota of Peromyscus leucopus.</title>
        <authorList>
            <person name="Milovic A."/>
            <person name="Bassam K."/>
            <person name="Barbour A.G."/>
        </authorList>
    </citation>
    <scope>NUCLEOTIDE SEQUENCE [LARGE SCALE GENOMIC DNA]</scope>
    <source>
        <strain evidence="1 2">LL8</strain>
    </source>
</reference>
<dbReference type="RefSeq" id="WP_155692404.1">
    <property type="nucleotide sequence ID" value="NZ_CP084221.1"/>
</dbReference>
<dbReference type="InterPro" id="IPR044929">
    <property type="entry name" value="DNA/RNA_non-sp_Endonuclease_sf"/>
</dbReference>
<comment type="caution">
    <text evidence="1">The sequence shown here is derived from an EMBL/GenBank/DDBJ whole genome shotgun (WGS) entry which is preliminary data.</text>
</comment>
<dbReference type="Gene3D" id="3.40.570.10">
    <property type="entry name" value="Extracellular Endonuclease, subunit A"/>
    <property type="match status" value="1"/>
</dbReference>